<evidence type="ECO:0000256" key="7">
    <source>
        <dbReference type="ARBA" id="ARBA00022574"/>
    </source>
</evidence>
<dbReference type="PROSITE" id="PS50294">
    <property type="entry name" value="WD_REPEATS_REGION"/>
    <property type="match status" value="3"/>
</dbReference>
<dbReference type="InterPro" id="IPR001680">
    <property type="entry name" value="WD40_rpt"/>
</dbReference>
<feature type="repeat" description="WD" evidence="11">
    <location>
        <begin position="109"/>
        <end position="150"/>
    </location>
</feature>
<gene>
    <name evidence="13" type="primary">ELP2</name>
    <name evidence="13" type="ORF">CLCR_06623</name>
</gene>
<organism evidence="13 14">
    <name type="scientific">Cladophialophora carrionii</name>
    <dbReference type="NCBI Taxonomy" id="86049"/>
    <lineage>
        <taxon>Eukaryota</taxon>
        <taxon>Fungi</taxon>
        <taxon>Dikarya</taxon>
        <taxon>Ascomycota</taxon>
        <taxon>Pezizomycotina</taxon>
        <taxon>Eurotiomycetes</taxon>
        <taxon>Chaetothyriomycetidae</taxon>
        <taxon>Chaetothyriales</taxon>
        <taxon>Herpotrichiellaceae</taxon>
        <taxon>Cladophialophora</taxon>
    </lineage>
</organism>
<comment type="caution">
    <text evidence="13">The sequence shown here is derived from an EMBL/GenBank/DDBJ whole genome shotgun (WGS) entry which is preliminary data.</text>
</comment>
<accession>A0A1C1CQL8</accession>
<dbReference type="Pfam" id="PF00400">
    <property type="entry name" value="WD40"/>
    <property type="match status" value="5"/>
</dbReference>
<evidence type="ECO:0000256" key="9">
    <source>
        <dbReference type="ARBA" id="ARBA00022737"/>
    </source>
</evidence>
<keyword evidence="9" id="KW-0677">Repeat</keyword>
<evidence type="ECO:0000256" key="2">
    <source>
        <dbReference type="ARBA" id="ARBA00004496"/>
    </source>
</evidence>
<dbReference type="GO" id="GO:0008017">
    <property type="term" value="F:microtubule binding"/>
    <property type="evidence" value="ECO:0007669"/>
    <property type="project" value="EnsemblFungi"/>
</dbReference>
<dbReference type="GO" id="GO:0005634">
    <property type="term" value="C:nucleus"/>
    <property type="evidence" value="ECO:0007669"/>
    <property type="project" value="UniProtKB-SubCell"/>
</dbReference>
<reference evidence="14" key="1">
    <citation type="submission" date="2015-07" db="EMBL/GenBank/DDBJ databases">
        <authorList>
            <person name="Teixeira M.M."/>
            <person name="Souza R.C."/>
            <person name="Almeida L.G."/>
            <person name="Vicente V.A."/>
            <person name="de Hoog S."/>
            <person name="Bocca A.L."/>
            <person name="de Almeida S.R."/>
            <person name="Vasconcelos A.T."/>
            <person name="Felipe M.S."/>
        </authorList>
    </citation>
    <scope>NUCLEOTIDE SEQUENCE [LARGE SCALE GENOMIC DNA]</scope>
    <source>
        <strain evidence="14">KSF</strain>
    </source>
</reference>
<keyword evidence="8" id="KW-0819">tRNA processing</keyword>
<keyword evidence="10" id="KW-0539">Nucleus</keyword>
<feature type="repeat" description="WD" evidence="11">
    <location>
        <begin position="301"/>
        <end position="339"/>
    </location>
</feature>
<dbReference type="GO" id="GO:0033588">
    <property type="term" value="C:elongator holoenzyme complex"/>
    <property type="evidence" value="ECO:0007669"/>
    <property type="project" value="EnsemblFungi"/>
</dbReference>
<dbReference type="GO" id="GO:0032447">
    <property type="term" value="P:protein urmylation"/>
    <property type="evidence" value="ECO:0007669"/>
    <property type="project" value="EnsemblFungi"/>
</dbReference>
<dbReference type="VEuPathDB" id="FungiDB:CLCR_06623"/>
<keyword evidence="6" id="KW-0963">Cytoplasm</keyword>
<protein>
    <recommendedName>
        <fullName evidence="5">Elongator complex protein 2</fullName>
    </recommendedName>
</protein>
<evidence type="ECO:0000313" key="14">
    <source>
        <dbReference type="Proteomes" id="UP000094526"/>
    </source>
</evidence>
<dbReference type="GO" id="GO:0006357">
    <property type="term" value="P:regulation of transcription by RNA polymerase II"/>
    <property type="evidence" value="ECO:0007669"/>
    <property type="project" value="EnsemblFungi"/>
</dbReference>
<dbReference type="EMBL" id="LGRB01000010">
    <property type="protein sequence ID" value="OCT50773.1"/>
    <property type="molecule type" value="Genomic_DNA"/>
</dbReference>
<dbReference type="GO" id="GO:0005737">
    <property type="term" value="C:cytoplasm"/>
    <property type="evidence" value="ECO:0007669"/>
    <property type="project" value="UniProtKB-SubCell"/>
</dbReference>
<evidence type="ECO:0000256" key="11">
    <source>
        <dbReference type="PROSITE-ProRule" id="PRU00221"/>
    </source>
</evidence>
<dbReference type="VEuPathDB" id="FungiDB:G647_05252"/>
<evidence type="ECO:0000256" key="5">
    <source>
        <dbReference type="ARBA" id="ARBA00020267"/>
    </source>
</evidence>
<evidence type="ECO:0000256" key="6">
    <source>
        <dbReference type="ARBA" id="ARBA00022490"/>
    </source>
</evidence>
<dbReference type="STRING" id="86049.A0A1C1CQL8"/>
<keyword evidence="14" id="KW-1185">Reference proteome</keyword>
<evidence type="ECO:0000256" key="8">
    <source>
        <dbReference type="ARBA" id="ARBA00022694"/>
    </source>
</evidence>
<feature type="repeat" description="WD" evidence="11">
    <location>
        <begin position="55"/>
        <end position="93"/>
    </location>
</feature>
<dbReference type="Proteomes" id="UP000094526">
    <property type="component" value="Unassembled WGS sequence"/>
</dbReference>
<dbReference type="OrthoDB" id="27911at2759"/>
<evidence type="ECO:0000313" key="13">
    <source>
        <dbReference type="EMBL" id="OCT50773.1"/>
    </source>
</evidence>
<dbReference type="PANTHER" id="PTHR44111:SF1">
    <property type="entry name" value="ELONGATOR COMPLEX PROTEIN 2"/>
    <property type="match status" value="1"/>
</dbReference>
<feature type="region of interest" description="Disordered" evidence="12">
    <location>
        <begin position="552"/>
        <end position="572"/>
    </location>
</feature>
<evidence type="ECO:0000256" key="4">
    <source>
        <dbReference type="ARBA" id="ARBA00005881"/>
    </source>
</evidence>
<evidence type="ECO:0000256" key="10">
    <source>
        <dbReference type="ARBA" id="ARBA00023242"/>
    </source>
</evidence>
<dbReference type="GO" id="GO:0002098">
    <property type="term" value="P:tRNA wobble uridine modification"/>
    <property type="evidence" value="ECO:0007669"/>
    <property type="project" value="EnsemblFungi"/>
</dbReference>
<evidence type="ECO:0000256" key="12">
    <source>
        <dbReference type="SAM" id="MobiDB-lite"/>
    </source>
</evidence>
<dbReference type="InterPro" id="IPR015943">
    <property type="entry name" value="WD40/YVTN_repeat-like_dom_sf"/>
</dbReference>
<dbReference type="InterPro" id="IPR037289">
    <property type="entry name" value="Elp2"/>
</dbReference>
<feature type="repeat" description="WD" evidence="11">
    <location>
        <begin position="241"/>
        <end position="266"/>
    </location>
</feature>
<keyword evidence="7 11" id="KW-0853">WD repeat</keyword>
<comment type="pathway">
    <text evidence="3">tRNA modification; 5-methoxycarbonylmethyl-2-thiouridine-tRNA biosynthesis.</text>
</comment>
<name>A0A1C1CQL8_9EURO</name>
<comment type="similarity">
    <text evidence="4">Belongs to the WD repeat ELP2 family.</text>
</comment>
<evidence type="ECO:0000256" key="3">
    <source>
        <dbReference type="ARBA" id="ARBA00005043"/>
    </source>
</evidence>
<sequence>MTASVVSEYYSAGGNRHSGAADWSASSGLVAFGADQNVGIWSPLNDAGRGISALLSGHKAKVTAVRFLTCPSSSTPDELLVTGSADGEIAAWNQDGSSRQGRWHCLTRVPAHDGTVNTIYCLGAHNIFATGGADATVKVWRVQAEESRIEALATLPLKPRFIPLALAVGLFGSDESQGTAFLVVGGTRNDIQVFSLENLPSKPQIKLRATLTGHEAWIRSLALTRTGDADDDDDDDDDDGGYLLASASQDKYVRIWRFHSGNQQRAVLTSTDTNAPSTLAAKVQTVPAGSHTYSITFEALLLGHDDWIYSASWSPSTRTGAGDARLLTASADGSLSIWESDPISGIWLSVSRLGEISSQKGATTATGSAGGFWTALWSPNGKAVTSLGRTGSWRLWQYYAESQFWTQRHGISGHVGAVTGLCWSPEGSYLLTTSADQTTRLHAQWKRGGQRSWHEFSRPQIHGYDLNCITSISPWQFCSGADEKLLRVFNQPRDVAGMLNRLCGIPLPAETGTEVDGTSISISMPERAAIPVLGLSNKAMDESEVVEANGLDTTGTADDMGASDAPSLVTISEPPTEDVLSRHTLWPEHEKLYGHGSEISEAATSTSRVSLSSASASASASSPGAVLATTCKASSTDQAVIRLYDTTSWTEAKPALTAHSLTVTRLAFSKGRDEAEYLLSVGRDRQWAVFRRGDDPAEAADGTTDSKSGVKATNNTKGWIRIANNPKAHSRMILDAAWLPGTEDPSFVTAGRDKTIKIWTGKRDQNQNHDRDRDRDHDHDYNYNYAFTLKASIARSSPVTAIAVAEVPTDGTSNTKILAAGQDDGTISLHVIVLDPEVSAAPTSTVLSKSKSVDLSRDLCPSRAVNRLAWRPRSQCWVGASEAGEGTDIGVGTDTHTDTHTDTSPAGIYSANPATATATASARARARARAGAGVNIGELAVASADGSVRILSVDLDLDERAWATC</sequence>
<dbReference type="AlphaFoldDB" id="A0A1C1CQL8"/>
<dbReference type="SUPFAM" id="SSF50978">
    <property type="entry name" value="WD40 repeat-like"/>
    <property type="match status" value="2"/>
</dbReference>
<dbReference type="FunFam" id="2.130.10.10:FF:000400">
    <property type="entry name" value="Elongator acetyltransferase complex subunit 2"/>
    <property type="match status" value="1"/>
</dbReference>
<proteinExistence type="inferred from homology"/>
<dbReference type="PANTHER" id="PTHR44111">
    <property type="entry name" value="ELONGATOR COMPLEX PROTEIN 2"/>
    <property type="match status" value="1"/>
</dbReference>
<feature type="repeat" description="WD" evidence="11">
    <location>
        <begin position="411"/>
        <end position="441"/>
    </location>
</feature>
<dbReference type="InterPro" id="IPR036322">
    <property type="entry name" value="WD40_repeat_dom_sf"/>
</dbReference>
<dbReference type="Gene3D" id="2.130.10.10">
    <property type="entry name" value="YVTN repeat-like/Quinoprotein amine dehydrogenase"/>
    <property type="match status" value="4"/>
</dbReference>
<comment type="subcellular location">
    <subcellularLocation>
        <location evidence="2">Cytoplasm</location>
    </subcellularLocation>
    <subcellularLocation>
        <location evidence="1">Nucleus</location>
    </subcellularLocation>
</comment>
<dbReference type="UniPathway" id="UPA00988"/>
<evidence type="ECO:0000256" key="1">
    <source>
        <dbReference type="ARBA" id="ARBA00004123"/>
    </source>
</evidence>
<dbReference type="SMART" id="SM00320">
    <property type="entry name" value="WD40"/>
    <property type="match status" value="10"/>
</dbReference>
<feature type="repeat" description="WD" evidence="11">
    <location>
        <begin position="726"/>
        <end position="759"/>
    </location>
</feature>
<dbReference type="PROSITE" id="PS50082">
    <property type="entry name" value="WD_REPEATS_2"/>
    <property type="match status" value="6"/>
</dbReference>